<sequence length="693" mass="81354">MKMIKDQVKLSKEFKAQTTKAILSILFFTITYILILVLALGITALCVFGGVILIITLPKFITLALGVGLASLGFLILIFLLKFMFKSNKVDLTHLREIKKEDEPNLFKLIEEIVHEVDTQFPKKVYMSSNVNASVFYNSSFWSMFLPVRKNLQIGMGLMNTVSTEELKAILSHEFGHFSQKTMKVGSYVYNVNRVIYNMLYDNESYDRLVESWANISGYFSIFVVIAATVNKGIQWILRKLYNVVNKSYMGLSREMEFHADEIAVNVTGYEPLKSSLLRFSLADYALNSVMNFYQGKYENNLKSRNIFKEQSFVMSFLAENDKIKMIGDFPEVEIEDLNKFNKSKLVIKDQWASHPSVEDRIERIVSTNLNSKKHDGSPAVGILKNYENLQVSLTQEVFSEIEFKDQPSHLDFEDFRKAFVEAYLNNTFAEIYQGYYDTKNPEYFDLELEDDREEIILDDLYNEKKCDLIYRYHALVNDIDVIQQIHTRTIPIKSFDYDGVKYGSKQAIDLVEKLILEKKDLYDQIIANDIKIFHFFKQLEESLNRTSLIGKLYSDFFEYDKIYDRKYTVYERLLEGLNFTNFVTPFDKIRENFRKIYKLELDLKREVKDVLDDSKYQEEISDEMRSNFELYLSKDWQYFREESYLEDNLAILFATINDYGYLISRGYFITKKELLDYQVHLLQESSVVNEEM</sequence>
<feature type="transmembrane region" description="Helical" evidence="11">
    <location>
        <begin position="21"/>
        <end position="54"/>
    </location>
</feature>
<evidence type="ECO:0000259" key="12">
    <source>
        <dbReference type="Pfam" id="PF01435"/>
    </source>
</evidence>
<evidence type="ECO:0000256" key="5">
    <source>
        <dbReference type="ARBA" id="ARBA00022723"/>
    </source>
</evidence>
<feature type="domain" description="Peptidase M48" evidence="12">
    <location>
        <begin position="105"/>
        <end position="367"/>
    </location>
</feature>
<evidence type="ECO:0000256" key="2">
    <source>
        <dbReference type="ARBA" id="ARBA00022475"/>
    </source>
</evidence>
<dbReference type="Pfam" id="PF01435">
    <property type="entry name" value="Peptidase_M48"/>
    <property type="match status" value="1"/>
</dbReference>
<dbReference type="Proteomes" id="UP000732105">
    <property type="component" value="Unassembled WGS sequence"/>
</dbReference>
<dbReference type="PANTHER" id="PTHR43221">
    <property type="entry name" value="PROTEASE HTPX"/>
    <property type="match status" value="1"/>
</dbReference>
<accession>A0ABX1WSL4</accession>
<comment type="caution">
    <text evidence="13">The sequence shown here is derived from an EMBL/GenBank/DDBJ whole genome shotgun (WGS) entry which is preliminary data.</text>
</comment>
<organism evidence="13 14">
    <name type="scientific">Marinifilum caeruleilacunae</name>
    <dbReference type="NCBI Taxonomy" id="2499076"/>
    <lineage>
        <taxon>Bacteria</taxon>
        <taxon>Pseudomonadati</taxon>
        <taxon>Bacteroidota</taxon>
        <taxon>Bacteroidia</taxon>
        <taxon>Marinilabiliales</taxon>
        <taxon>Marinifilaceae</taxon>
    </lineage>
</organism>
<keyword evidence="9" id="KW-0482">Metalloprotease</keyword>
<keyword evidence="6" id="KW-0378">Hydrolase</keyword>
<evidence type="ECO:0000256" key="6">
    <source>
        <dbReference type="ARBA" id="ARBA00022801"/>
    </source>
</evidence>
<evidence type="ECO:0000256" key="8">
    <source>
        <dbReference type="ARBA" id="ARBA00022989"/>
    </source>
</evidence>
<dbReference type="InterPro" id="IPR050083">
    <property type="entry name" value="HtpX_protease"/>
</dbReference>
<dbReference type="InterPro" id="IPR001915">
    <property type="entry name" value="Peptidase_M48"/>
</dbReference>
<keyword evidence="7" id="KW-0862">Zinc</keyword>
<keyword evidence="5" id="KW-0479">Metal-binding</keyword>
<keyword evidence="10 11" id="KW-0472">Membrane</keyword>
<dbReference type="CDD" id="cd07328">
    <property type="entry name" value="M48_Ste24p_like"/>
    <property type="match status" value="1"/>
</dbReference>
<keyword evidence="4 11" id="KW-0812">Transmembrane</keyword>
<keyword evidence="8 11" id="KW-1133">Transmembrane helix</keyword>
<comment type="cofactor">
    <cofactor evidence="1">
        <name>Zn(2+)</name>
        <dbReference type="ChEBI" id="CHEBI:29105"/>
    </cofactor>
</comment>
<dbReference type="RefSeq" id="WP_171594353.1">
    <property type="nucleotide sequence ID" value="NZ_RZNH01000004.1"/>
</dbReference>
<protein>
    <recommendedName>
        <fullName evidence="12">Peptidase M48 domain-containing protein</fullName>
    </recommendedName>
</protein>
<reference evidence="13 14" key="1">
    <citation type="submission" date="2018-12" db="EMBL/GenBank/DDBJ databases">
        <title>Marinifilum JC070 sp. nov., a marine bacterium isolated from Yongle Blue Hole in the South China Sea.</title>
        <authorList>
            <person name="Fu T."/>
        </authorList>
    </citation>
    <scope>NUCLEOTIDE SEQUENCE [LARGE SCALE GENOMIC DNA]</scope>
    <source>
        <strain evidence="13 14">JC070</strain>
    </source>
</reference>
<feature type="transmembrane region" description="Helical" evidence="11">
    <location>
        <begin position="60"/>
        <end position="81"/>
    </location>
</feature>
<evidence type="ECO:0000256" key="10">
    <source>
        <dbReference type="ARBA" id="ARBA00023136"/>
    </source>
</evidence>
<evidence type="ECO:0000256" key="4">
    <source>
        <dbReference type="ARBA" id="ARBA00022692"/>
    </source>
</evidence>
<keyword evidence="14" id="KW-1185">Reference proteome</keyword>
<evidence type="ECO:0000256" key="3">
    <source>
        <dbReference type="ARBA" id="ARBA00022670"/>
    </source>
</evidence>
<dbReference type="PANTHER" id="PTHR43221:SF2">
    <property type="entry name" value="PROTEASE HTPX HOMOLOG"/>
    <property type="match status" value="1"/>
</dbReference>
<evidence type="ECO:0000256" key="7">
    <source>
        <dbReference type="ARBA" id="ARBA00022833"/>
    </source>
</evidence>
<name>A0ABX1WSL4_9BACT</name>
<evidence type="ECO:0000313" key="13">
    <source>
        <dbReference type="EMBL" id="NOU59081.1"/>
    </source>
</evidence>
<keyword evidence="3" id="KW-0645">Protease</keyword>
<dbReference type="EMBL" id="RZNH01000004">
    <property type="protein sequence ID" value="NOU59081.1"/>
    <property type="molecule type" value="Genomic_DNA"/>
</dbReference>
<evidence type="ECO:0000313" key="14">
    <source>
        <dbReference type="Proteomes" id="UP000732105"/>
    </source>
</evidence>
<keyword evidence="2" id="KW-1003">Cell membrane</keyword>
<evidence type="ECO:0000256" key="11">
    <source>
        <dbReference type="SAM" id="Phobius"/>
    </source>
</evidence>
<dbReference type="Gene3D" id="3.30.2010.10">
    <property type="entry name" value="Metalloproteases ('zincins'), catalytic domain"/>
    <property type="match status" value="1"/>
</dbReference>
<gene>
    <name evidence="13" type="ORF">ELS83_04555</name>
</gene>
<proteinExistence type="predicted"/>
<evidence type="ECO:0000256" key="9">
    <source>
        <dbReference type="ARBA" id="ARBA00023049"/>
    </source>
</evidence>
<feature type="transmembrane region" description="Helical" evidence="11">
    <location>
        <begin position="218"/>
        <end position="238"/>
    </location>
</feature>
<evidence type="ECO:0000256" key="1">
    <source>
        <dbReference type="ARBA" id="ARBA00001947"/>
    </source>
</evidence>